<comment type="caution">
    <text evidence="1">The sequence shown here is derived from an EMBL/GenBank/DDBJ whole genome shotgun (WGS) entry which is preliminary data.</text>
</comment>
<gene>
    <name evidence="1" type="ORF">JF547_15265</name>
</gene>
<evidence type="ECO:0000313" key="2">
    <source>
        <dbReference type="Proteomes" id="UP000664405"/>
    </source>
</evidence>
<name>A0A8I1MAF9_9PROT</name>
<dbReference type="EMBL" id="JAEKJW010000003">
    <property type="protein sequence ID" value="MBN8197826.1"/>
    <property type="molecule type" value="Genomic_DNA"/>
</dbReference>
<protein>
    <submittedName>
        <fullName evidence="1">Uncharacterized protein</fullName>
    </submittedName>
</protein>
<dbReference type="InterPro" id="IPR047677">
    <property type="entry name" value="GDCCVxC"/>
</dbReference>
<dbReference type="NCBIfam" id="NF041374">
    <property type="entry name" value="GDCCVxC"/>
    <property type="match status" value="1"/>
</dbReference>
<organism evidence="1 2">
    <name type="scientific">Thalassospira povalilytica</name>
    <dbReference type="NCBI Taxonomy" id="732237"/>
    <lineage>
        <taxon>Bacteria</taxon>
        <taxon>Pseudomonadati</taxon>
        <taxon>Pseudomonadota</taxon>
        <taxon>Alphaproteobacteria</taxon>
        <taxon>Rhodospirillales</taxon>
        <taxon>Thalassospiraceae</taxon>
        <taxon>Thalassospira</taxon>
    </lineage>
</organism>
<accession>A0A8I1MAF9</accession>
<evidence type="ECO:0000313" key="1">
    <source>
        <dbReference type="EMBL" id="MBN8197826.1"/>
    </source>
</evidence>
<dbReference type="AlphaFoldDB" id="A0A8I1MAF9"/>
<reference evidence="1" key="1">
    <citation type="submission" date="2020-12" db="EMBL/GenBank/DDBJ databases">
        <title>Oil enriched cultivation method for isolating marine PHA-producing bacteria.</title>
        <authorList>
            <person name="Zheng W."/>
            <person name="Yu S."/>
            <person name="Huang Y."/>
        </authorList>
    </citation>
    <scope>NUCLEOTIDE SEQUENCE</scope>
    <source>
        <strain evidence="1">SY-2-3</strain>
    </source>
</reference>
<dbReference type="Proteomes" id="UP000664405">
    <property type="component" value="Unassembled WGS sequence"/>
</dbReference>
<proteinExistence type="predicted"/>
<sequence length="88" mass="9412">MKKTDENRIELTSVLTCPECGHVSTETMPTDACQYFYDCTGCGAVLRPLPGDCCVYCSYGTIPCPPVQLHGKNADCCAPTPSGVPPHD</sequence>
<dbReference type="RefSeq" id="WP_206927918.1">
    <property type="nucleotide sequence ID" value="NZ_JAEKJW010000003.1"/>
</dbReference>